<evidence type="ECO:0008006" key="4">
    <source>
        <dbReference type="Google" id="ProtNLM"/>
    </source>
</evidence>
<keyword evidence="3" id="KW-1185">Reference proteome</keyword>
<keyword evidence="1" id="KW-1133">Transmembrane helix</keyword>
<organism evidence="2 3">
    <name type="scientific">Leeuwenhoekiella aestuarii</name>
    <dbReference type="NCBI Taxonomy" id="2249426"/>
    <lineage>
        <taxon>Bacteria</taxon>
        <taxon>Pseudomonadati</taxon>
        <taxon>Bacteroidota</taxon>
        <taxon>Flavobacteriia</taxon>
        <taxon>Flavobacteriales</taxon>
        <taxon>Flavobacteriaceae</taxon>
        <taxon>Leeuwenhoekiella</taxon>
    </lineage>
</organism>
<reference evidence="2 3" key="1">
    <citation type="submission" date="2018-07" db="EMBL/GenBank/DDBJ databases">
        <title>Leeuwenhoekiella genomics.</title>
        <authorList>
            <person name="Tahon G."/>
            <person name="Willems A."/>
        </authorList>
    </citation>
    <scope>NUCLEOTIDE SEQUENCE [LARGE SCALE GENOMIC DNA]</scope>
    <source>
        <strain evidence="2 3">R-50232</strain>
    </source>
</reference>
<evidence type="ECO:0000256" key="1">
    <source>
        <dbReference type="SAM" id="Phobius"/>
    </source>
</evidence>
<sequence length="238" mass="28262">MESLFKLIANSFLRLEQLLKKCSKFIIQGIRLQQAQLFVTIILVCLIILFLFSWQNASIWVRFLFAFIYLLVFLFCITVIYFSISQKNESIEKNKEEASFDLKLYKELNSIVVGVDQIQRVFVLFSESYFEGDYKSFESLLLLKYLKEKPPIVWIDQNPNNPTKINRQTLLEFLSQVFFGFENLTNLKIVEFTNYYFIIKDHKGKLLRISTKNVSDWRNNRSPYLQRISVLLSQTINR</sequence>
<dbReference type="EMBL" id="QOVI01000004">
    <property type="protein sequence ID" value="RXG14295.1"/>
    <property type="molecule type" value="Genomic_DNA"/>
</dbReference>
<dbReference type="Proteomes" id="UP000289821">
    <property type="component" value="Unassembled WGS sequence"/>
</dbReference>
<comment type="caution">
    <text evidence="2">The sequence shown here is derived from an EMBL/GenBank/DDBJ whole genome shotgun (WGS) entry which is preliminary data.</text>
</comment>
<dbReference type="AlphaFoldDB" id="A0A4Q0NT14"/>
<feature type="transmembrane region" description="Helical" evidence="1">
    <location>
        <begin position="60"/>
        <end position="84"/>
    </location>
</feature>
<keyword evidence="1" id="KW-0812">Transmembrane</keyword>
<accession>A0A4Q0NT14</accession>
<proteinExistence type="predicted"/>
<protein>
    <recommendedName>
        <fullName evidence="4">Transmembrane protein</fullName>
    </recommendedName>
</protein>
<evidence type="ECO:0000313" key="2">
    <source>
        <dbReference type="EMBL" id="RXG14295.1"/>
    </source>
</evidence>
<evidence type="ECO:0000313" key="3">
    <source>
        <dbReference type="Proteomes" id="UP000289821"/>
    </source>
</evidence>
<keyword evidence="1" id="KW-0472">Membrane</keyword>
<gene>
    <name evidence="2" type="ORF">DSM04_104403</name>
</gene>
<feature type="transmembrane region" description="Helical" evidence="1">
    <location>
        <begin position="35"/>
        <end position="54"/>
    </location>
</feature>
<name>A0A4Q0NT14_9FLAO</name>